<dbReference type="SUPFAM" id="SSF74788">
    <property type="entry name" value="Cullin repeat-like"/>
    <property type="match status" value="1"/>
</dbReference>
<dbReference type="GO" id="GO:0038203">
    <property type="term" value="P:TORC2 signaling"/>
    <property type="evidence" value="ECO:0007669"/>
    <property type="project" value="TreeGrafter"/>
</dbReference>
<dbReference type="InterPro" id="IPR013745">
    <property type="entry name" value="Bit61/PRR5"/>
</dbReference>
<sequence length="341" mass="38043">MMSHLLNRSFRTHRRTHSTPPGGTLATAATDRIPRNNTLSASRAALTDVPEHEELCSGSRRQSSLGLMSAATNSSGSVPDSQVSLIKYATLNASGGALPKNRDWLRLQHTIRRLFKAKDVRLEPGEMAALHDKIRALGSSKAGPFLFDSIRREIEVCMTALLRKLEAVPREALLQLLSSEWENLFRHVLPTLDMILYVVKGKGSTTVRQAFLVVFRDAVVTKLDLEELINEETRHSVPDGIRHMLLILYNVSDSYPPTKTKLKLEGLLARLMVPFLGFQGLYEGTPEPTLKSAEPEVAARRKSADGVPLPRKLSRPMSSQPRQIETLHELFLTALRKQPDF</sequence>
<evidence type="ECO:0000313" key="3">
    <source>
        <dbReference type="EMBL" id="JAP67527.1"/>
    </source>
</evidence>
<feature type="compositionally biased region" description="Low complexity" evidence="2">
    <location>
        <begin position="18"/>
        <end position="28"/>
    </location>
</feature>
<organism evidence="3">
    <name type="scientific">Hyalomma excavatum</name>
    <dbReference type="NCBI Taxonomy" id="257692"/>
    <lineage>
        <taxon>Eukaryota</taxon>
        <taxon>Metazoa</taxon>
        <taxon>Ecdysozoa</taxon>
        <taxon>Arthropoda</taxon>
        <taxon>Chelicerata</taxon>
        <taxon>Arachnida</taxon>
        <taxon>Acari</taxon>
        <taxon>Parasitiformes</taxon>
        <taxon>Ixodida</taxon>
        <taxon>Ixodoidea</taxon>
        <taxon>Ixodidae</taxon>
        <taxon>Hyalomminae</taxon>
        <taxon>Hyalomma</taxon>
    </lineage>
</organism>
<accession>A0A131XLU1</accession>
<name>A0A131XLU1_9ACAR</name>
<feature type="compositionally biased region" description="Basic and acidic residues" evidence="2">
    <location>
        <begin position="293"/>
        <end position="304"/>
    </location>
</feature>
<evidence type="ECO:0000256" key="1">
    <source>
        <dbReference type="ARBA" id="ARBA00010453"/>
    </source>
</evidence>
<comment type="similarity">
    <text evidence="1">Belongs to the PROTOR family.</text>
</comment>
<dbReference type="PANTHER" id="PTHR32428:SF2">
    <property type="entry name" value="TARGET OF RAPAMYCIN COMPLEX 2 SUBUNIT BIT61-RELATED"/>
    <property type="match status" value="1"/>
</dbReference>
<feature type="region of interest" description="Disordered" evidence="2">
    <location>
        <begin position="1"/>
        <end position="28"/>
    </location>
</feature>
<feature type="region of interest" description="Disordered" evidence="2">
    <location>
        <begin position="287"/>
        <end position="321"/>
    </location>
</feature>
<dbReference type="InterPro" id="IPR016159">
    <property type="entry name" value="Cullin_repeat-like_dom_sf"/>
</dbReference>
<reference evidence="3" key="1">
    <citation type="journal article" date="2017" name="Ticks Tick Borne Dis.">
        <title>An insight into the sialome of Hyalomma excavatum.</title>
        <authorList>
            <person name="Ribeiro J.M."/>
            <person name="Slovak M."/>
            <person name="Francischetti I.M."/>
        </authorList>
    </citation>
    <scope>NUCLEOTIDE SEQUENCE</scope>
    <source>
        <strain evidence="3">Samish</strain>
        <tissue evidence="3">Salivary glands</tissue>
    </source>
</reference>
<protein>
    <submittedName>
        <fullName evidence="3">Uncharacterized protein</fullName>
    </submittedName>
</protein>
<dbReference type="PANTHER" id="PTHR32428">
    <property type="entry name" value="TARGET OF RAPAMYCIN COMPLEX 2 SUBUNIT BIT61-RELATED"/>
    <property type="match status" value="1"/>
</dbReference>
<dbReference type="EMBL" id="GEFH01001054">
    <property type="protein sequence ID" value="JAP67527.1"/>
    <property type="molecule type" value="mRNA"/>
</dbReference>
<proteinExistence type="evidence at transcript level"/>
<evidence type="ECO:0000256" key="2">
    <source>
        <dbReference type="SAM" id="MobiDB-lite"/>
    </source>
</evidence>
<dbReference type="AlphaFoldDB" id="A0A131XLU1"/>
<dbReference type="GO" id="GO:0031932">
    <property type="term" value="C:TORC2 complex"/>
    <property type="evidence" value="ECO:0007669"/>
    <property type="project" value="TreeGrafter"/>
</dbReference>